<keyword evidence="4 8" id="KW-0479">Metal-binding</keyword>
<evidence type="ECO:0000313" key="11">
    <source>
        <dbReference type="Proteomes" id="UP000790580"/>
    </source>
</evidence>
<keyword evidence="6 8" id="KW-0862">Zinc</keyword>
<comment type="similarity">
    <text evidence="1">Belongs to the cytidine and deoxycytidylate deaminase family. ADAT2 subfamily.</text>
</comment>
<dbReference type="InterPro" id="IPR058535">
    <property type="entry name" value="MafB19-deam"/>
</dbReference>
<evidence type="ECO:0000259" key="9">
    <source>
        <dbReference type="PROSITE" id="PS51747"/>
    </source>
</evidence>
<dbReference type="InterPro" id="IPR016193">
    <property type="entry name" value="Cytidine_deaminase-like"/>
</dbReference>
<evidence type="ECO:0000256" key="6">
    <source>
        <dbReference type="ARBA" id="ARBA00022833"/>
    </source>
</evidence>
<comment type="function">
    <text evidence="8">Catalyzes the deamination of adenosine to inosine at the wobble position 34 of tRNA(Arg2).</text>
</comment>
<organism evidence="10 11">
    <name type="scientific">Evansella alkalicola</name>
    <dbReference type="NCBI Taxonomy" id="745819"/>
    <lineage>
        <taxon>Bacteria</taxon>
        <taxon>Bacillati</taxon>
        <taxon>Bacillota</taxon>
        <taxon>Bacilli</taxon>
        <taxon>Bacillales</taxon>
        <taxon>Bacillaceae</taxon>
        <taxon>Evansella</taxon>
    </lineage>
</organism>
<proteinExistence type="inferred from homology"/>
<evidence type="ECO:0000256" key="1">
    <source>
        <dbReference type="ARBA" id="ARBA00010669"/>
    </source>
</evidence>
<accession>A0ABS6JTW4</accession>
<protein>
    <recommendedName>
        <fullName evidence="8">tRNA-specific adenosine deaminase</fullName>
        <ecNumber evidence="8">3.5.4.33</ecNumber>
    </recommendedName>
</protein>
<dbReference type="RefSeq" id="WP_088078175.1">
    <property type="nucleotide sequence ID" value="NZ_JAHQCR010000035.1"/>
</dbReference>
<dbReference type="HAMAP" id="MF_00972">
    <property type="entry name" value="tRNA_aden_deaminase"/>
    <property type="match status" value="1"/>
</dbReference>
<dbReference type="PANTHER" id="PTHR11079:SF202">
    <property type="entry name" value="TRNA-SPECIFIC ADENOSINE DEAMINASE"/>
    <property type="match status" value="1"/>
</dbReference>
<dbReference type="PROSITE" id="PS51747">
    <property type="entry name" value="CYT_DCMP_DEAMINASES_2"/>
    <property type="match status" value="1"/>
</dbReference>
<evidence type="ECO:0000256" key="5">
    <source>
        <dbReference type="ARBA" id="ARBA00022801"/>
    </source>
</evidence>
<comment type="catalytic activity">
    <reaction evidence="7 8">
        <text>adenosine(34) in tRNA + H2O + H(+) = inosine(34) in tRNA + NH4(+)</text>
        <dbReference type="Rhea" id="RHEA:43168"/>
        <dbReference type="Rhea" id="RHEA-COMP:10373"/>
        <dbReference type="Rhea" id="RHEA-COMP:10374"/>
        <dbReference type="ChEBI" id="CHEBI:15377"/>
        <dbReference type="ChEBI" id="CHEBI:15378"/>
        <dbReference type="ChEBI" id="CHEBI:28938"/>
        <dbReference type="ChEBI" id="CHEBI:74411"/>
        <dbReference type="ChEBI" id="CHEBI:82852"/>
        <dbReference type="EC" id="3.5.4.33"/>
    </reaction>
</comment>
<dbReference type="Pfam" id="PF14437">
    <property type="entry name" value="MafB19-deam"/>
    <property type="match status" value="1"/>
</dbReference>
<dbReference type="SUPFAM" id="SSF53927">
    <property type="entry name" value="Cytidine deaminase-like"/>
    <property type="match status" value="1"/>
</dbReference>
<dbReference type="InterPro" id="IPR002125">
    <property type="entry name" value="CMP_dCMP_dom"/>
</dbReference>
<dbReference type="EMBL" id="JAHQCR010000035">
    <property type="protein sequence ID" value="MBU9721516.1"/>
    <property type="molecule type" value="Genomic_DNA"/>
</dbReference>
<keyword evidence="11" id="KW-1185">Reference proteome</keyword>
<evidence type="ECO:0000256" key="8">
    <source>
        <dbReference type="HAMAP-Rule" id="MF_00972"/>
    </source>
</evidence>
<dbReference type="CDD" id="cd01285">
    <property type="entry name" value="nucleoside_deaminase"/>
    <property type="match status" value="1"/>
</dbReference>
<name>A0ABS6JTW4_9BACI</name>
<comment type="cofactor">
    <cofactor evidence="8">
        <name>Zn(2+)</name>
        <dbReference type="ChEBI" id="CHEBI:29105"/>
    </cofactor>
    <text evidence="8">Binds 1 zinc ion per subunit.</text>
</comment>
<dbReference type="Proteomes" id="UP000790580">
    <property type="component" value="Unassembled WGS sequence"/>
</dbReference>
<feature type="active site" description="Proton donor" evidence="8">
    <location>
        <position position="58"/>
    </location>
</feature>
<comment type="subunit">
    <text evidence="2 8">Homodimer.</text>
</comment>
<evidence type="ECO:0000256" key="4">
    <source>
        <dbReference type="ARBA" id="ARBA00022723"/>
    </source>
</evidence>
<evidence type="ECO:0000256" key="7">
    <source>
        <dbReference type="ARBA" id="ARBA00048045"/>
    </source>
</evidence>
<evidence type="ECO:0000256" key="2">
    <source>
        <dbReference type="ARBA" id="ARBA00011738"/>
    </source>
</evidence>
<evidence type="ECO:0000313" key="10">
    <source>
        <dbReference type="EMBL" id="MBU9721516.1"/>
    </source>
</evidence>
<feature type="binding site" evidence="8">
    <location>
        <position position="86"/>
    </location>
    <ligand>
        <name>Zn(2+)</name>
        <dbReference type="ChEBI" id="CHEBI:29105"/>
        <note>catalytic</note>
    </ligand>
</feature>
<feature type="binding site" evidence="8">
    <location>
        <position position="89"/>
    </location>
    <ligand>
        <name>Zn(2+)</name>
        <dbReference type="ChEBI" id="CHEBI:29105"/>
        <note>catalytic</note>
    </ligand>
</feature>
<keyword evidence="3 8" id="KW-0819">tRNA processing</keyword>
<dbReference type="Gene3D" id="3.40.140.10">
    <property type="entry name" value="Cytidine Deaminase, domain 2"/>
    <property type="match status" value="1"/>
</dbReference>
<comment type="caution">
    <text evidence="10">The sequence shown here is derived from an EMBL/GenBank/DDBJ whole genome shotgun (WGS) entry which is preliminary data.</text>
</comment>
<keyword evidence="5 8" id="KW-0378">Hydrolase</keyword>
<dbReference type="EC" id="3.5.4.33" evidence="8"/>
<reference evidence="10 11" key="1">
    <citation type="submission" date="2021-06" db="EMBL/GenBank/DDBJ databases">
        <title>Bacillus sp. RD4P76, an endophyte from a halophyte.</title>
        <authorList>
            <person name="Sun J.-Q."/>
        </authorList>
    </citation>
    <scope>NUCLEOTIDE SEQUENCE [LARGE SCALE GENOMIC DNA]</scope>
    <source>
        <strain evidence="10 11">JCM 17098</strain>
    </source>
</reference>
<sequence length="162" mass="18068">MKWLEEDRYFMREALKEAMGAGQIGEVPIGAVVVSENKIIARGHNLRERDQQSIAHAEMIAISGACNALESWRLENCTLYVTLEPCAMCAGAIVQSRLKRVVYGASDPKGGCCGTLMNLLDEPRFNHTVLTTSGILEEECSSLLTNFFKELRTKRKRKNDDS</sequence>
<dbReference type="GO" id="GO:0052717">
    <property type="term" value="F:tRNA-specific adenosine-34 deaminase activity"/>
    <property type="evidence" value="ECO:0007669"/>
    <property type="project" value="UniProtKB-EC"/>
</dbReference>
<evidence type="ECO:0000256" key="3">
    <source>
        <dbReference type="ARBA" id="ARBA00022694"/>
    </source>
</evidence>
<dbReference type="PROSITE" id="PS00903">
    <property type="entry name" value="CYT_DCMP_DEAMINASES_1"/>
    <property type="match status" value="1"/>
</dbReference>
<dbReference type="InterPro" id="IPR016192">
    <property type="entry name" value="APOBEC/CMP_deaminase_Zn-bd"/>
</dbReference>
<dbReference type="InterPro" id="IPR028883">
    <property type="entry name" value="tRNA_aden_deaminase"/>
</dbReference>
<feature type="domain" description="CMP/dCMP-type deaminase" evidence="9">
    <location>
        <begin position="5"/>
        <end position="124"/>
    </location>
</feature>
<dbReference type="NCBIfam" id="NF008113">
    <property type="entry name" value="PRK10860.1"/>
    <property type="match status" value="1"/>
</dbReference>
<feature type="binding site" evidence="8">
    <location>
        <position position="56"/>
    </location>
    <ligand>
        <name>Zn(2+)</name>
        <dbReference type="ChEBI" id="CHEBI:29105"/>
        <note>catalytic</note>
    </ligand>
</feature>
<dbReference type="PANTHER" id="PTHR11079">
    <property type="entry name" value="CYTOSINE DEAMINASE FAMILY MEMBER"/>
    <property type="match status" value="1"/>
</dbReference>
<gene>
    <name evidence="8 10" type="primary">tadA</name>
    <name evidence="10" type="ORF">KS407_08665</name>
</gene>